<dbReference type="Proteomes" id="UP000326268">
    <property type="component" value="Unassembled WGS sequence"/>
</dbReference>
<evidence type="ECO:0000313" key="3">
    <source>
        <dbReference type="EMBL" id="KAE8362505.1"/>
    </source>
</evidence>
<dbReference type="EMBL" id="ML737702">
    <property type="protein sequence ID" value="KAE8362505.1"/>
    <property type="molecule type" value="Genomic_DNA"/>
</dbReference>
<protein>
    <recommendedName>
        <fullName evidence="2">Rhodopsin domain-containing protein</fullName>
    </recommendedName>
</protein>
<dbReference type="InterPro" id="IPR049326">
    <property type="entry name" value="Rhodopsin_dom_fungi"/>
</dbReference>
<gene>
    <name evidence="3" type="ORF">BDV27DRAFT_146941</name>
</gene>
<feature type="transmembrane region" description="Helical" evidence="1">
    <location>
        <begin position="105"/>
        <end position="126"/>
    </location>
</feature>
<feature type="transmembrane region" description="Helical" evidence="1">
    <location>
        <begin position="138"/>
        <end position="159"/>
    </location>
</feature>
<keyword evidence="1" id="KW-1133">Transmembrane helix</keyword>
<feature type="transmembrane region" description="Helical" evidence="1">
    <location>
        <begin position="61"/>
        <end position="85"/>
    </location>
</feature>
<keyword evidence="4" id="KW-1185">Reference proteome</keyword>
<dbReference type="GeneID" id="43655105"/>
<name>A0A5N6ZYK8_9EURO</name>
<organism evidence="3 4">
    <name type="scientific">Aspergillus caelatus</name>
    <dbReference type="NCBI Taxonomy" id="61420"/>
    <lineage>
        <taxon>Eukaryota</taxon>
        <taxon>Fungi</taxon>
        <taxon>Dikarya</taxon>
        <taxon>Ascomycota</taxon>
        <taxon>Pezizomycotina</taxon>
        <taxon>Eurotiomycetes</taxon>
        <taxon>Eurotiomycetidae</taxon>
        <taxon>Eurotiales</taxon>
        <taxon>Aspergillaceae</taxon>
        <taxon>Aspergillus</taxon>
        <taxon>Aspergillus subgen. Circumdati</taxon>
    </lineage>
</organism>
<dbReference type="AlphaFoldDB" id="A0A5N6ZYK8"/>
<reference evidence="3 4" key="1">
    <citation type="submission" date="2019-04" db="EMBL/GenBank/DDBJ databases">
        <title>Friends and foes A comparative genomics studyof 23 Aspergillus species from section Flavi.</title>
        <authorList>
            <consortium name="DOE Joint Genome Institute"/>
            <person name="Kjaerbolling I."/>
            <person name="Vesth T."/>
            <person name="Frisvad J.C."/>
            <person name="Nybo J.L."/>
            <person name="Theobald S."/>
            <person name="Kildgaard S."/>
            <person name="Isbrandt T."/>
            <person name="Kuo A."/>
            <person name="Sato A."/>
            <person name="Lyhne E.K."/>
            <person name="Kogle M.E."/>
            <person name="Wiebenga A."/>
            <person name="Kun R.S."/>
            <person name="Lubbers R.J."/>
            <person name="Makela M.R."/>
            <person name="Barry K."/>
            <person name="Chovatia M."/>
            <person name="Clum A."/>
            <person name="Daum C."/>
            <person name="Haridas S."/>
            <person name="He G."/>
            <person name="LaButti K."/>
            <person name="Lipzen A."/>
            <person name="Mondo S."/>
            <person name="Riley R."/>
            <person name="Salamov A."/>
            <person name="Simmons B.A."/>
            <person name="Magnuson J.K."/>
            <person name="Henrissat B."/>
            <person name="Mortensen U.H."/>
            <person name="Larsen T.O."/>
            <person name="Devries R.P."/>
            <person name="Grigoriev I.V."/>
            <person name="Machida M."/>
            <person name="Baker S.E."/>
            <person name="Andersen M.R."/>
        </authorList>
    </citation>
    <scope>NUCLEOTIDE SEQUENCE [LARGE SCALE GENOMIC DNA]</scope>
    <source>
        <strain evidence="3 4">CBS 763.97</strain>
    </source>
</reference>
<keyword evidence="1" id="KW-0812">Transmembrane</keyword>
<proteinExistence type="predicted"/>
<accession>A0A5N6ZYK8</accession>
<feature type="transmembrane region" description="Helical" evidence="1">
    <location>
        <begin position="26"/>
        <end position="49"/>
    </location>
</feature>
<keyword evidence="1" id="KW-0472">Membrane</keyword>
<feature type="domain" description="Rhodopsin" evidence="2">
    <location>
        <begin position="53"/>
        <end position="274"/>
    </location>
</feature>
<dbReference type="PANTHER" id="PTHR39614:SF2">
    <property type="entry name" value="INTEGRAL MEMBRANE PROTEIN"/>
    <property type="match status" value="1"/>
</dbReference>
<feature type="transmembrane region" description="Helical" evidence="1">
    <location>
        <begin position="179"/>
        <end position="200"/>
    </location>
</feature>
<dbReference type="Pfam" id="PF20684">
    <property type="entry name" value="Fung_rhodopsin"/>
    <property type="match status" value="1"/>
</dbReference>
<evidence type="ECO:0000256" key="1">
    <source>
        <dbReference type="SAM" id="Phobius"/>
    </source>
</evidence>
<dbReference type="RefSeq" id="XP_031925586.1">
    <property type="nucleotide sequence ID" value="XM_032070659.1"/>
</dbReference>
<dbReference type="PANTHER" id="PTHR39614">
    <property type="entry name" value="INTEGRAL MEMBRANE PROTEIN"/>
    <property type="match status" value="1"/>
</dbReference>
<evidence type="ECO:0000259" key="2">
    <source>
        <dbReference type="Pfam" id="PF20684"/>
    </source>
</evidence>
<feature type="transmembrane region" description="Helical" evidence="1">
    <location>
        <begin position="212"/>
        <end position="235"/>
    </location>
</feature>
<feature type="transmembrane region" description="Helical" evidence="1">
    <location>
        <begin position="247"/>
        <end position="268"/>
    </location>
</feature>
<sequence length="376" mass="41208">MPARSSPLQSEISPPLAADTDYDHSGLLVVVTSLASFLTLASLSIRAFVASKRSSVLNDDYVLLTAVICACVQVSVTLTSVHYGWGKMRGMVSDKNCTPMLKTVYVADLLYILVVGLSKICSMVFYRNLSIRRSMRANYAILSACSVWTVLAITILGARCSESPWEDIDNHCAGLLLRWKVICALDIVLEAFILAYPAGIIYKVQISPFKKFIIFTILSCRIILIPLSAIHLYFVQKQIQSPNPTLAGTYATIVAQIHLGVSVLVLTVSSLKMFVAVYEDEQGLAYTEDASKSLGISNNDNCRQWKTRSWRRSRQTKKLSLSSTGCDDGPFIPLASETRVSGNTIVKSVHISVTHEARGNIVLGERGPHGHSGDIM</sequence>
<evidence type="ECO:0000313" key="4">
    <source>
        <dbReference type="Proteomes" id="UP000326268"/>
    </source>
</evidence>
<dbReference type="OrthoDB" id="3918601at2759"/>